<evidence type="ECO:0000256" key="3">
    <source>
        <dbReference type="ARBA" id="ARBA00007837"/>
    </source>
</evidence>
<dbReference type="InterPro" id="IPR001020">
    <property type="entry name" value="PTS_HPr_His_P_site"/>
</dbReference>
<dbReference type="EC" id="2.7.1.121" evidence="4"/>
<dbReference type="GO" id="GO:0016020">
    <property type="term" value="C:membrane"/>
    <property type="evidence" value="ECO:0007669"/>
    <property type="project" value="InterPro"/>
</dbReference>
<dbReference type="GO" id="GO:0019563">
    <property type="term" value="P:glycerol catabolic process"/>
    <property type="evidence" value="ECO:0007669"/>
    <property type="project" value="InterPro"/>
</dbReference>
<dbReference type="SUPFAM" id="SSF55594">
    <property type="entry name" value="HPr-like"/>
    <property type="match status" value="1"/>
</dbReference>
<dbReference type="PANTHER" id="PTHR38594">
    <property type="entry name" value="PEP-DEPENDENT DIHYDROXYACETONE KINASE, PHOSPHORYL DONOR SUBUNIT DHAM"/>
    <property type="match status" value="1"/>
</dbReference>
<dbReference type="Gene3D" id="3.30.1340.10">
    <property type="entry name" value="HPr-like"/>
    <property type="match status" value="1"/>
</dbReference>
<dbReference type="Gene3D" id="1.10.274.10">
    <property type="entry name" value="PtsI, HPr-binding domain"/>
    <property type="match status" value="1"/>
</dbReference>
<dbReference type="EMBL" id="CP093245">
    <property type="protein sequence ID" value="UNH30198.1"/>
    <property type="molecule type" value="Genomic_DNA"/>
</dbReference>
<dbReference type="PROSITE" id="PS51350">
    <property type="entry name" value="PTS_HPR_DOM"/>
    <property type="match status" value="1"/>
</dbReference>
<dbReference type="InterPro" id="IPR036637">
    <property type="entry name" value="Phosphohistidine_dom_sf"/>
</dbReference>
<dbReference type="GO" id="GO:0047324">
    <property type="term" value="F:phosphoenolpyruvate-glycerone phosphotransferase activity"/>
    <property type="evidence" value="ECO:0007669"/>
    <property type="project" value="UniProtKB-EC"/>
</dbReference>
<dbReference type="NCBIfam" id="NF008478">
    <property type="entry name" value="PRK11377.1"/>
    <property type="match status" value="1"/>
</dbReference>
<dbReference type="InterPro" id="IPR008731">
    <property type="entry name" value="PTS_EIN"/>
</dbReference>
<dbReference type="GO" id="GO:0009401">
    <property type="term" value="P:phosphoenolpyruvate-dependent sugar phosphotransferase system"/>
    <property type="evidence" value="ECO:0007669"/>
    <property type="project" value="InterPro"/>
</dbReference>
<reference evidence="7" key="1">
    <citation type="submission" date="2022-03" db="EMBL/GenBank/DDBJ databases">
        <title>ESBL-producing Moellerella wisconsensis and Escherichia marmotae isolated from wild game meat.</title>
        <authorList>
            <person name="Biggel M."/>
        </authorList>
    </citation>
    <scope>NUCLEOTIDE SEQUENCE</scope>
    <source>
        <strain evidence="7">W51</strain>
    </source>
</reference>
<dbReference type="InterPro" id="IPR035895">
    <property type="entry name" value="HPr-like_sf"/>
</dbReference>
<gene>
    <name evidence="7" type="ORF">MNY72_12735</name>
</gene>
<dbReference type="InterPro" id="IPR000032">
    <property type="entry name" value="HPr-like"/>
</dbReference>
<dbReference type="InterPro" id="IPR039643">
    <property type="entry name" value="DhaM"/>
</dbReference>
<keyword evidence="5" id="KW-0808">Transferase</keyword>
<dbReference type="Proteomes" id="UP000829116">
    <property type="component" value="Chromosome"/>
</dbReference>
<dbReference type="PROSITE" id="PS00369">
    <property type="entry name" value="PTS_HPR_HIS"/>
    <property type="match status" value="1"/>
</dbReference>
<dbReference type="GeneID" id="79718127"/>
<evidence type="ECO:0000313" key="7">
    <source>
        <dbReference type="EMBL" id="UNH30198.1"/>
    </source>
</evidence>
<protein>
    <recommendedName>
        <fullName evidence="4">phosphoenolpyruvate--glycerone phosphotransferase</fullName>
        <ecNumber evidence="4">2.7.1.121</ecNumber>
    </recommendedName>
</protein>
<organism evidence="7 8">
    <name type="scientific">Moellerella wisconsensis</name>
    <dbReference type="NCBI Taxonomy" id="158849"/>
    <lineage>
        <taxon>Bacteria</taxon>
        <taxon>Pseudomonadati</taxon>
        <taxon>Pseudomonadota</taxon>
        <taxon>Gammaproteobacteria</taxon>
        <taxon>Enterobacterales</taxon>
        <taxon>Morganellaceae</taxon>
        <taxon>Moellerella</taxon>
    </lineage>
</organism>
<evidence type="ECO:0000256" key="1">
    <source>
        <dbReference type="ARBA" id="ARBA00001113"/>
    </source>
</evidence>
<sequence length="485" mass="52705">MIGLVIVSHSAKLAAGIEELAAEMQNSTYCQIKIAAGIDDPIHPIGTDAIRVMEAIEALSDANAIILLMDLGSAVLSAQTAVELLATDLAAKTYFCAAPIVEGAIAITVAASTNTNVSIDTLLSDAENSLIAKQAQLGDLAIHSNIAPLCVDNINTQNIDIKNSVNYLWVVRNVNGLHARPAAKISALLTPFDAQLILEKGSQQVNPKNMNQIALLQIRQGDQINLIASGNQSEEAINAFKILAADNFGEPLDNSTTLFYGQKSIEPIVSGLSFLWLRVAPSLNLRINTQNKSEKQKLTIALTQVAQNLNLIAQHAEKTYGASIAEIFRSHEILLTDQEIIQQLNQYIEQHQTSAYTAIDKTFADIAAQYRQINDEYLQARYLDIDDLRRQLLLSLTGQKTQFPTFGHPTLIISDTLYPSEIIQLACSNIIGIALSDGSPYAHTAIIAQKMGIPMLVNLGDKILSIHNNSKLIMDLKKSLLTIHS</sequence>
<dbReference type="InterPro" id="IPR012844">
    <property type="entry name" value="DhaM_N"/>
</dbReference>
<dbReference type="Pfam" id="PF00391">
    <property type="entry name" value="PEP-utilizers"/>
    <property type="match status" value="1"/>
</dbReference>
<dbReference type="NCBIfam" id="TIGR02364">
    <property type="entry name" value="dha_pts"/>
    <property type="match status" value="1"/>
</dbReference>
<dbReference type="AlphaFoldDB" id="A0A9Q8V2Z0"/>
<dbReference type="SUPFAM" id="SSF47831">
    <property type="entry name" value="Enzyme I of the PEP:sugar phosphotransferase system HPr-binding (sub)domain"/>
    <property type="match status" value="1"/>
</dbReference>
<comment type="function">
    <text evidence="2">Component of the dihydroxyacetone kinase complex, which is responsible for the phosphoenolpyruvate (PEP)-dependent phosphorylation of dihydroxyacetone. DhaM serves as the phosphoryl donor. Is phosphorylated by phosphoenolpyruvate in an EI- and HPr-dependent reaction, and a phosphorelay system on histidine residues finally leads to phosphoryl transfer to DhaL and dihydroxyacetone.</text>
</comment>
<evidence type="ECO:0000256" key="2">
    <source>
        <dbReference type="ARBA" id="ARBA00002788"/>
    </source>
</evidence>
<dbReference type="Gene3D" id="3.50.30.10">
    <property type="entry name" value="Phosphohistidine domain"/>
    <property type="match status" value="1"/>
</dbReference>
<dbReference type="Pfam" id="PF00381">
    <property type="entry name" value="PTS-HPr"/>
    <property type="match status" value="1"/>
</dbReference>
<dbReference type="Pfam" id="PF03610">
    <property type="entry name" value="EIIA-man"/>
    <property type="match status" value="1"/>
</dbReference>
<dbReference type="InterPro" id="IPR008279">
    <property type="entry name" value="PEP-util_enz_mobile_dom"/>
</dbReference>
<dbReference type="InterPro" id="IPR036662">
    <property type="entry name" value="PTS_EIIA_man-typ_sf"/>
</dbReference>
<comment type="similarity">
    <text evidence="3">Belongs to the PEP-utilizing enzyme family.</text>
</comment>
<name>A0A9Q8V2Z0_9GAMM</name>
<dbReference type="PANTHER" id="PTHR38594:SF1">
    <property type="entry name" value="PEP-DEPENDENT DIHYDROXYACETONE KINASE, PHOSPHORYL DONOR SUBUNIT DHAM"/>
    <property type="match status" value="1"/>
</dbReference>
<dbReference type="Pfam" id="PF05524">
    <property type="entry name" value="PEP-utilisers_N"/>
    <property type="match status" value="1"/>
</dbReference>
<dbReference type="NCBIfam" id="TIGR01003">
    <property type="entry name" value="PTS_HPr_family"/>
    <property type="match status" value="1"/>
</dbReference>
<comment type="subunit">
    <text evidence="6">Homodimer. The dihydroxyacetone kinase complex is composed of a homodimer of DhaM, a homodimer of DhaK and the subunit DhaL.</text>
</comment>
<dbReference type="CDD" id="cd00367">
    <property type="entry name" value="PTS-HPr_like"/>
    <property type="match status" value="1"/>
</dbReference>
<proteinExistence type="inferred from homology"/>
<dbReference type="PRINTS" id="PR00107">
    <property type="entry name" value="PHOSPHOCPHPR"/>
</dbReference>
<accession>A0A9Q8V2Z0</accession>
<evidence type="ECO:0000256" key="4">
    <source>
        <dbReference type="ARBA" id="ARBA00012095"/>
    </source>
</evidence>
<dbReference type="PROSITE" id="PS51096">
    <property type="entry name" value="PTS_EIIA_TYPE_4"/>
    <property type="match status" value="1"/>
</dbReference>
<dbReference type="InterPro" id="IPR004701">
    <property type="entry name" value="PTS_EIIA_man-typ"/>
</dbReference>
<evidence type="ECO:0000313" key="8">
    <source>
        <dbReference type="Proteomes" id="UP000829116"/>
    </source>
</evidence>
<dbReference type="InterPro" id="IPR036618">
    <property type="entry name" value="PtsI_HPr-bd_sf"/>
</dbReference>
<evidence type="ECO:0000256" key="6">
    <source>
        <dbReference type="ARBA" id="ARBA00046577"/>
    </source>
</evidence>
<dbReference type="SUPFAM" id="SSF53062">
    <property type="entry name" value="PTS system fructose IIA component-like"/>
    <property type="match status" value="1"/>
</dbReference>
<dbReference type="RefSeq" id="WP_047256640.1">
    <property type="nucleotide sequence ID" value="NZ_CAWMFK010000026.1"/>
</dbReference>
<comment type="catalytic activity">
    <reaction evidence="1">
        <text>dihydroxyacetone + phosphoenolpyruvate = dihydroxyacetone phosphate + pyruvate</text>
        <dbReference type="Rhea" id="RHEA:18381"/>
        <dbReference type="ChEBI" id="CHEBI:15361"/>
        <dbReference type="ChEBI" id="CHEBI:16016"/>
        <dbReference type="ChEBI" id="CHEBI:57642"/>
        <dbReference type="ChEBI" id="CHEBI:58702"/>
        <dbReference type="EC" id="2.7.1.121"/>
    </reaction>
</comment>
<evidence type="ECO:0000256" key="5">
    <source>
        <dbReference type="ARBA" id="ARBA00022679"/>
    </source>
</evidence>
<dbReference type="SUPFAM" id="SSF52009">
    <property type="entry name" value="Phosphohistidine domain"/>
    <property type="match status" value="1"/>
</dbReference>
<dbReference type="Gene3D" id="3.40.50.510">
    <property type="entry name" value="Phosphotransferase system, mannose-type IIA component"/>
    <property type="match status" value="1"/>
</dbReference>